<sequence length="225" mass="23812">MDDGSKLQPTARFRWLNLARCTVASVVTVLAVVVIARAVVVLLRPEKLRLSVAGGRVSINRMAAMKPLPRVNMSFVLRAFNPSGRASVEYTGLTVTLRAIDGDAASPATAAAIIAQFPFPDVPVAQQMAHEAVARVSLAAAEDVPLRYVKALFDGGSISAAIQVDGFLTTRMEIDGRISRSDGGAATTFYCLPVTVAVGDGDDDESTSSRDTWCLDKSDVPAFVG</sequence>
<evidence type="ECO:0008006" key="4">
    <source>
        <dbReference type="Google" id="ProtNLM"/>
    </source>
</evidence>
<dbReference type="OMA" id="RYRECIS"/>
<reference evidence="2" key="1">
    <citation type="submission" date="2015-04" db="UniProtKB">
        <authorList>
            <consortium name="EnsemblPlants"/>
        </authorList>
    </citation>
    <scope>IDENTIFICATION</scope>
</reference>
<evidence type="ECO:0000313" key="2">
    <source>
        <dbReference type="EnsemblPlants" id="OPUNC06G01170.1"/>
    </source>
</evidence>
<dbReference type="PANTHER" id="PTHR36480:SF10">
    <property type="entry name" value="LATE EMBRYOGENESIS ABUNDANT PROTEIN LEA-2 SUBGROUP DOMAIN-CONTAINING PROTEIN"/>
    <property type="match status" value="1"/>
</dbReference>
<reference evidence="2" key="2">
    <citation type="submission" date="2018-05" db="EMBL/GenBank/DDBJ databases">
        <title>OpunRS2 (Oryza punctata Reference Sequence Version 2).</title>
        <authorList>
            <person name="Zhang J."/>
            <person name="Kudrna D."/>
            <person name="Lee S."/>
            <person name="Talag J."/>
            <person name="Welchert J."/>
            <person name="Wing R.A."/>
        </authorList>
    </citation>
    <scope>NUCLEOTIDE SEQUENCE [LARGE SCALE GENOMIC DNA]</scope>
</reference>
<dbReference type="PANTHER" id="PTHR36480">
    <property type="entry name" value="OS06G0118900 PROTEIN-RELATED"/>
    <property type="match status" value="1"/>
</dbReference>
<protein>
    <recommendedName>
        <fullName evidence="4">Late embryogenesis abundant protein LEA-2 subgroup domain-containing protein</fullName>
    </recommendedName>
</protein>
<evidence type="ECO:0000313" key="3">
    <source>
        <dbReference type="Proteomes" id="UP000026962"/>
    </source>
</evidence>
<dbReference type="EnsemblPlants" id="OPUNC06G01170.1">
    <property type="protein sequence ID" value="OPUNC06G01170.1"/>
    <property type="gene ID" value="OPUNC06G01170"/>
</dbReference>
<keyword evidence="1" id="KW-0472">Membrane</keyword>
<keyword evidence="3" id="KW-1185">Reference proteome</keyword>
<feature type="transmembrane region" description="Helical" evidence="1">
    <location>
        <begin position="23"/>
        <end position="43"/>
    </location>
</feature>
<accession>A0A0E0L751</accession>
<organism evidence="2">
    <name type="scientific">Oryza punctata</name>
    <name type="common">Red rice</name>
    <dbReference type="NCBI Taxonomy" id="4537"/>
    <lineage>
        <taxon>Eukaryota</taxon>
        <taxon>Viridiplantae</taxon>
        <taxon>Streptophyta</taxon>
        <taxon>Embryophyta</taxon>
        <taxon>Tracheophyta</taxon>
        <taxon>Spermatophyta</taxon>
        <taxon>Magnoliopsida</taxon>
        <taxon>Liliopsida</taxon>
        <taxon>Poales</taxon>
        <taxon>Poaceae</taxon>
        <taxon>BOP clade</taxon>
        <taxon>Oryzoideae</taxon>
        <taxon>Oryzeae</taxon>
        <taxon>Oryzinae</taxon>
        <taxon>Oryza</taxon>
    </lineage>
</organism>
<dbReference type="Gramene" id="OPUNC06G01170.1">
    <property type="protein sequence ID" value="OPUNC06G01170.1"/>
    <property type="gene ID" value="OPUNC06G01170"/>
</dbReference>
<keyword evidence="1" id="KW-1133">Transmembrane helix</keyword>
<dbReference type="HOGENOM" id="CLU_1236542_0_0_1"/>
<dbReference type="eggNOG" id="ENOG502R718">
    <property type="taxonomic scope" value="Eukaryota"/>
</dbReference>
<dbReference type="Proteomes" id="UP000026962">
    <property type="component" value="Chromosome 6"/>
</dbReference>
<proteinExistence type="predicted"/>
<evidence type="ECO:0000256" key="1">
    <source>
        <dbReference type="SAM" id="Phobius"/>
    </source>
</evidence>
<dbReference type="AlphaFoldDB" id="A0A0E0L751"/>
<name>A0A0E0L751_ORYPU</name>
<keyword evidence="1" id="KW-0812">Transmembrane</keyword>